<dbReference type="Pfam" id="PF13443">
    <property type="entry name" value="HTH_26"/>
    <property type="match status" value="1"/>
</dbReference>
<dbReference type="SUPFAM" id="SSF47413">
    <property type="entry name" value="lambda repressor-like DNA-binding domains"/>
    <property type="match status" value="1"/>
</dbReference>
<protein>
    <submittedName>
        <fullName evidence="2">Cro/Cl family transcriptional regulator</fullName>
    </submittedName>
</protein>
<dbReference type="RefSeq" id="WP_063388942.1">
    <property type="nucleotide sequence ID" value="NZ_LWBR01000053.1"/>
</dbReference>
<dbReference type="Proteomes" id="UP000076476">
    <property type="component" value="Unassembled WGS sequence"/>
</dbReference>
<dbReference type="Gene3D" id="1.10.260.40">
    <property type="entry name" value="lambda repressor-like DNA-binding domains"/>
    <property type="match status" value="1"/>
</dbReference>
<sequence>MIKVHLSRIMREKRLKISDVARMTGLHRNGIAKIYNEGTDGIKFDTLNKLCKTLDCKVEDLIEYIDDEKDHSK</sequence>
<dbReference type="PANTHER" id="PTHR37301">
    <property type="entry name" value="DNA-BINDING PROTEIN-RELATED"/>
    <property type="match status" value="1"/>
</dbReference>
<dbReference type="AlphaFoldDB" id="A0A161ZR63"/>
<evidence type="ECO:0000313" key="3">
    <source>
        <dbReference type="Proteomes" id="UP000076476"/>
    </source>
</evidence>
<dbReference type="EMBL" id="LWBR01000053">
    <property type="protein sequence ID" value="KZN95397.1"/>
    <property type="molecule type" value="Genomic_DNA"/>
</dbReference>
<accession>A0A161ZR63</accession>
<gene>
    <name evidence="2" type="ORF">AZI98_14290</name>
</gene>
<dbReference type="InterPro" id="IPR010982">
    <property type="entry name" value="Lambda_DNA-bd_dom_sf"/>
</dbReference>
<evidence type="ECO:0000259" key="1">
    <source>
        <dbReference type="PROSITE" id="PS50943"/>
    </source>
</evidence>
<organism evidence="2 3">
    <name type="scientific">Aeribacillus pallidus</name>
    <dbReference type="NCBI Taxonomy" id="33936"/>
    <lineage>
        <taxon>Bacteria</taxon>
        <taxon>Bacillati</taxon>
        <taxon>Bacillota</taxon>
        <taxon>Bacilli</taxon>
        <taxon>Bacillales</taxon>
        <taxon>Bacillaceae</taxon>
        <taxon>Aeribacillus</taxon>
    </lineage>
</organism>
<feature type="domain" description="HTH cro/C1-type" evidence="1">
    <location>
        <begin position="6"/>
        <end position="61"/>
    </location>
</feature>
<evidence type="ECO:0000313" key="2">
    <source>
        <dbReference type="EMBL" id="KZN95397.1"/>
    </source>
</evidence>
<keyword evidence="3" id="KW-1185">Reference proteome</keyword>
<dbReference type="OrthoDB" id="2899891at2"/>
<dbReference type="GO" id="GO:0003677">
    <property type="term" value="F:DNA binding"/>
    <property type="evidence" value="ECO:0007669"/>
    <property type="project" value="InterPro"/>
</dbReference>
<name>A0A161ZR63_9BACI</name>
<comment type="caution">
    <text evidence="2">The sequence shown here is derived from an EMBL/GenBank/DDBJ whole genome shotgun (WGS) entry which is preliminary data.</text>
</comment>
<dbReference type="SMART" id="SM00530">
    <property type="entry name" value="HTH_XRE"/>
    <property type="match status" value="1"/>
</dbReference>
<proteinExistence type="predicted"/>
<dbReference type="PANTHER" id="PTHR37301:SF1">
    <property type="entry name" value="DNA-BINDING PROTEIN"/>
    <property type="match status" value="1"/>
</dbReference>
<dbReference type="PROSITE" id="PS50943">
    <property type="entry name" value="HTH_CROC1"/>
    <property type="match status" value="1"/>
</dbReference>
<reference evidence="2 3" key="1">
    <citation type="submission" date="2016-04" db="EMBL/GenBank/DDBJ databases">
        <title>Draft genome sequence of Aeribacillus pallidus 8m3 from petroleum reservoir.</title>
        <authorList>
            <person name="Poltaraus A.B."/>
            <person name="Nazina T.N."/>
            <person name="Tourova T.P."/>
            <person name="Malakho S.M."/>
            <person name="Korshunova A.V."/>
            <person name="Sokolova D.S."/>
        </authorList>
    </citation>
    <scope>NUCLEOTIDE SEQUENCE [LARGE SCALE GENOMIC DNA]</scope>
    <source>
        <strain evidence="2 3">8m3</strain>
    </source>
</reference>
<dbReference type="InterPro" id="IPR001387">
    <property type="entry name" value="Cro/C1-type_HTH"/>
</dbReference>